<evidence type="ECO:0000313" key="2">
    <source>
        <dbReference type="EMBL" id="KAJ8955061.1"/>
    </source>
</evidence>
<dbReference type="AlphaFoldDB" id="A0AAV8YU75"/>
<gene>
    <name evidence="2" type="ORF">NQ314_006941</name>
</gene>
<dbReference type="Proteomes" id="UP001162156">
    <property type="component" value="Unassembled WGS sequence"/>
</dbReference>
<protein>
    <submittedName>
        <fullName evidence="2">Uncharacterized protein</fullName>
    </submittedName>
</protein>
<dbReference type="PANTHER" id="PTHR11008">
    <property type="entry name" value="PROTEIN TAKEOUT-LIKE PROTEIN"/>
    <property type="match status" value="1"/>
</dbReference>
<name>A0AAV8YU75_9CUCU</name>
<keyword evidence="1" id="KW-0732">Signal</keyword>
<accession>A0AAV8YU75</accession>
<keyword evidence="3" id="KW-1185">Reference proteome</keyword>
<feature type="chain" id="PRO_5043709561" evidence="1">
    <location>
        <begin position="20"/>
        <end position="216"/>
    </location>
</feature>
<dbReference type="EMBL" id="JANEYF010001891">
    <property type="protein sequence ID" value="KAJ8955061.1"/>
    <property type="molecule type" value="Genomic_DNA"/>
</dbReference>
<evidence type="ECO:0000313" key="3">
    <source>
        <dbReference type="Proteomes" id="UP001162156"/>
    </source>
</evidence>
<dbReference type="PANTHER" id="PTHR11008:SF9">
    <property type="entry name" value="PROTEIN TAKEOUT-LIKE PROTEIN"/>
    <property type="match status" value="1"/>
</dbReference>
<evidence type="ECO:0000256" key="1">
    <source>
        <dbReference type="SAM" id="SignalP"/>
    </source>
</evidence>
<sequence length="216" mass="24634">MYKDVIVWTLLSVYTIVDGTVTVCVQYRKPEIVGSLDDYTALVKVLKQELTQLLVGDGSSQFYDHSDFDFHHPALSAKGEINNVTVSNLDDYELKFFNDVNITENKIKVFNLTFHNILAAGEYKLRGNIGDLFDIFGEGHFWFLNLMNDDELEELFNNAIVALASEIVDVLWLEFKDAVDGPLQQWIDSVIKGHSQYILGKIMRSQEDLKEMDVNA</sequence>
<proteinExistence type="predicted"/>
<organism evidence="2 3">
    <name type="scientific">Rhamnusium bicolor</name>
    <dbReference type="NCBI Taxonomy" id="1586634"/>
    <lineage>
        <taxon>Eukaryota</taxon>
        <taxon>Metazoa</taxon>
        <taxon>Ecdysozoa</taxon>
        <taxon>Arthropoda</taxon>
        <taxon>Hexapoda</taxon>
        <taxon>Insecta</taxon>
        <taxon>Pterygota</taxon>
        <taxon>Neoptera</taxon>
        <taxon>Endopterygota</taxon>
        <taxon>Coleoptera</taxon>
        <taxon>Polyphaga</taxon>
        <taxon>Cucujiformia</taxon>
        <taxon>Chrysomeloidea</taxon>
        <taxon>Cerambycidae</taxon>
        <taxon>Lepturinae</taxon>
        <taxon>Rhagiini</taxon>
        <taxon>Rhamnusium</taxon>
    </lineage>
</organism>
<reference evidence="2" key="1">
    <citation type="journal article" date="2023" name="Insect Mol. Biol.">
        <title>Genome sequencing provides insights into the evolution of gene families encoding plant cell wall-degrading enzymes in longhorned beetles.</title>
        <authorList>
            <person name="Shin N.R."/>
            <person name="Okamura Y."/>
            <person name="Kirsch R."/>
            <person name="Pauchet Y."/>
        </authorList>
    </citation>
    <scope>NUCLEOTIDE SEQUENCE</scope>
    <source>
        <strain evidence="2">RBIC_L_NR</strain>
    </source>
</reference>
<feature type="signal peptide" evidence="1">
    <location>
        <begin position="1"/>
        <end position="19"/>
    </location>
</feature>
<comment type="caution">
    <text evidence="2">The sequence shown here is derived from an EMBL/GenBank/DDBJ whole genome shotgun (WGS) entry which is preliminary data.</text>
</comment>